<evidence type="ECO:0000256" key="6">
    <source>
        <dbReference type="SAM" id="MobiDB-lite"/>
    </source>
</evidence>
<accession>A0A834Z8Y1</accession>
<organism evidence="8 9">
    <name type="scientific">Tetracentron sinense</name>
    <name type="common">Spur-leaf</name>
    <dbReference type="NCBI Taxonomy" id="13715"/>
    <lineage>
        <taxon>Eukaryota</taxon>
        <taxon>Viridiplantae</taxon>
        <taxon>Streptophyta</taxon>
        <taxon>Embryophyta</taxon>
        <taxon>Tracheophyta</taxon>
        <taxon>Spermatophyta</taxon>
        <taxon>Magnoliopsida</taxon>
        <taxon>Trochodendrales</taxon>
        <taxon>Trochodendraceae</taxon>
        <taxon>Tetracentron</taxon>
    </lineage>
</organism>
<gene>
    <name evidence="8" type="ORF">HHK36_010662</name>
</gene>
<evidence type="ECO:0000313" key="9">
    <source>
        <dbReference type="Proteomes" id="UP000655225"/>
    </source>
</evidence>
<feature type="region of interest" description="Disordered" evidence="6">
    <location>
        <begin position="1"/>
        <end position="27"/>
    </location>
</feature>
<dbReference type="AlphaFoldDB" id="A0A834Z8Y1"/>
<dbReference type="PANTHER" id="PTHR15071:SF0">
    <property type="entry name" value="MANNOSE 6-PHOSPHATE RECEPTOR-LIKE PROTEIN 1"/>
    <property type="match status" value="1"/>
</dbReference>
<sequence length="368" mass="40960">MIATVDGDERRRRLLLSTPSPELSPPVPDQMAFAAPSGSCPAGNRPYCQHCRKPGHVIDHCFDLHPELKQRYSRNRDQGNKDRGKWAPRTSIIAEVAPASSISDYSQLQSQIAQLQSHLGLEDASSTTISFASPTATLATDKKNPHTGVIVKMSSNDPKLNCSVSVSVFCDSNGVQATVLRHPSGCAKIISVHGKGWGWFSTLIIIFVCLLGGYLLAGTVYRFFILGVHGIEVIPNLDFWITLPRRTQHTIDSKLILRYAYAILIVSFLITYAILMSKLVSFLSNSLSGGIRLRLYLWQEDSENLLKVIEIPTPLSTSEQCRFLDIELCDEAHSTGKWERILFFDNALMVGQSSLLALSKHNFKFFHR</sequence>
<comment type="caution">
    <text evidence="8">The sequence shown here is derived from an EMBL/GenBank/DDBJ whole genome shotgun (WGS) entry which is preliminary data.</text>
</comment>
<dbReference type="OrthoDB" id="29460at2759"/>
<keyword evidence="9" id="KW-1185">Reference proteome</keyword>
<evidence type="ECO:0000256" key="7">
    <source>
        <dbReference type="SAM" id="Phobius"/>
    </source>
</evidence>
<feature type="transmembrane region" description="Helical" evidence="7">
    <location>
        <begin position="255"/>
        <end position="275"/>
    </location>
</feature>
<dbReference type="InterPro" id="IPR018939">
    <property type="entry name" value="Autophagy-rel_prot_27"/>
</dbReference>
<keyword evidence="2 7" id="KW-0812">Transmembrane</keyword>
<dbReference type="Pfam" id="PF09451">
    <property type="entry name" value="ATG27"/>
    <property type="match status" value="1"/>
</dbReference>
<keyword evidence="3" id="KW-0732">Signal</keyword>
<proteinExistence type="predicted"/>
<comment type="subcellular location">
    <subcellularLocation>
        <location evidence="1">Membrane</location>
        <topology evidence="1">Single-pass membrane protein</topology>
    </subcellularLocation>
</comment>
<dbReference type="GO" id="GO:0000139">
    <property type="term" value="C:Golgi membrane"/>
    <property type="evidence" value="ECO:0007669"/>
    <property type="project" value="UniProtKB-SubCell"/>
</dbReference>
<evidence type="ECO:0000256" key="2">
    <source>
        <dbReference type="ARBA" id="ARBA00022692"/>
    </source>
</evidence>
<keyword evidence="5 7" id="KW-0472">Membrane</keyword>
<feature type="transmembrane region" description="Helical" evidence="7">
    <location>
        <begin position="197"/>
        <end position="217"/>
    </location>
</feature>
<reference evidence="8 9" key="1">
    <citation type="submission" date="2020-04" db="EMBL/GenBank/DDBJ databases">
        <title>Plant Genome Project.</title>
        <authorList>
            <person name="Zhang R.-G."/>
        </authorList>
    </citation>
    <scope>NUCLEOTIDE SEQUENCE [LARGE SCALE GENOMIC DNA]</scope>
    <source>
        <strain evidence="8">YNK0</strain>
        <tissue evidence="8">Leaf</tissue>
    </source>
</reference>
<keyword evidence="4 7" id="KW-1133">Transmembrane helix</keyword>
<evidence type="ECO:0000256" key="4">
    <source>
        <dbReference type="ARBA" id="ARBA00022989"/>
    </source>
</evidence>
<evidence type="ECO:0000256" key="1">
    <source>
        <dbReference type="ARBA" id="ARBA00004167"/>
    </source>
</evidence>
<dbReference type="EMBL" id="JABCRI010000007">
    <property type="protein sequence ID" value="KAF8402575.1"/>
    <property type="molecule type" value="Genomic_DNA"/>
</dbReference>
<name>A0A834Z8Y1_TETSI</name>
<protein>
    <submittedName>
        <fullName evidence="8">Uncharacterized protein</fullName>
    </submittedName>
</protein>
<evidence type="ECO:0000256" key="3">
    <source>
        <dbReference type="ARBA" id="ARBA00022729"/>
    </source>
</evidence>
<dbReference type="PANTHER" id="PTHR15071">
    <property type="entry name" value="MANNOSE-6-PHOSPHATE RECEPTOR FAMILY MEMBER"/>
    <property type="match status" value="1"/>
</dbReference>
<evidence type="ECO:0000313" key="8">
    <source>
        <dbReference type="EMBL" id="KAF8402575.1"/>
    </source>
</evidence>
<dbReference type="Proteomes" id="UP000655225">
    <property type="component" value="Unassembled WGS sequence"/>
</dbReference>
<evidence type="ECO:0000256" key="5">
    <source>
        <dbReference type="ARBA" id="ARBA00023136"/>
    </source>
</evidence>